<gene>
    <name evidence="1" type="ORF">GSLYS_00000916001</name>
</gene>
<protein>
    <submittedName>
        <fullName evidence="1">Uncharacterized protein</fullName>
    </submittedName>
</protein>
<name>A0AAV2H3F6_LYMST</name>
<dbReference type="EMBL" id="CAXITT010000008">
    <property type="protein sequence ID" value="CAL1526739.1"/>
    <property type="molecule type" value="Genomic_DNA"/>
</dbReference>
<organism evidence="1 2">
    <name type="scientific">Lymnaea stagnalis</name>
    <name type="common">Great pond snail</name>
    <name type="synonym">Helix stagnalis</name>
    <dbReference type="NCBI Taxonomy" id="6523"/>
    <lineage>
        <taxon>Eukaryota</taxon>
        <taxon>Metazoa</taxon>
        <taxon>Spiralia</taxon>
        <taxon>Lophotrochozoa</taxon>
        <taxon>Mollusca</taxon>
        <taxon>Gastropoda</taxon>
        <taxon>Heterobranchia</taxon>
        <taxon>Euthyneura</taxon>
        <taxon>Panpulmonata</taxon>
        <taxon>Hygrophila</taxon>
        <taxon>Lymnaeoidea</taxon>
        <taxon>Lymnaeidae</taxon>
        <taxon>Lymnaea</taxon>
    </lineage>
</organism>
<sequence>MHIAARRRCRNIIERRAKGRNFSKRCEINFLPTVHLDTDKNEVKTNHLECLTSLHGFKKCPTLRSPGATAKLLCDSEQHASHTCSSAYESVRTSCRVMEICDQAVVLSGGWNRLTTGVSYVDNIMSMYHLLRRNRFKRRNIKIFFANGINDFQVPNESPLTVHSAAMKLGFRQHVHHLCASPHCVDSLVIYLNSPALKDGSMLLWDVNQNGIAEDWEKYTVDELVADLAGCSARQIVLLVDQSYSGEIAKVLKESAQHNNMMVLTNGKEHEYSYTSEFSHFWSKQNDTRSCVTDLFKESSVMTEHSTPVMVNPGNIRTTLSGAPCDVRPRFSNRELRREYFGCQNLPTAVWVQGNL</sequence>
<reference evidence="1 2" key="1">
    <citation type="submission" date="2024-04" db="EMBL/GenBank/DDBJ databases">
        <authorList>
            <consortium name="Genoscope - CEA"/>
            <person name="William W."/>
        </authorList>
    </citation>
    <scope>NUCLEOTIDE SEQUENCE [LARGE SCALE GENOMIC DNA]</scope>
</reference>
<keyword evidence="2" id="KW-1185">Reference proteome</keyword>
<dbReference type="AlphaFoldDB" id="A0AAV2H3F6"/>
<evidence type="ECO:0000313" key="2">
    <source>
        <dbReference type="Proteomes" id="UP001497497"/>
    </source>
</evidence>
<evidence type="ECO:0000313" key="1">
    <source>
        <dbReference type="EMBL" id="CAL1526739.1"/>
    </source>
</evidence>
<dbReference type="PANTHER" id="PTHR35842">
    <property type="entry name" value="SI:CH211-67E16.11"/>
    <property type="match status" value="1"/>
</dbReference>
<proteinExistence type="predicted"/>
<accession>A0AAV2H3F6</accession>
<comment type="caution">
    <text evidence="1">The sequence shown here is derived from an EMBL/GenBank/DDBJ whole genome shotgun (WGS) entry which is preliminary data.</text>
</comment>
<dbReference type="Proteomes" id="UP001497497">
    <property type="component" value="Unassembled WGS sequence"/>
</dbReference>
<dbReference type="PANTHER" id="PTHR35842:SF1">
    <property type="entry name" value="SI:CH211-67E16.11"/>
    <property type="match status" value="1"/>
</dbReference>